<dbReference type="Proteomes" id="UP000030758">
    <property type="component" value="Unassembled WGS sequence"/>
</dbReference>
<dbReference type="Pfam" id="PF01391">
    <property type="entry name" value="Collagen"/>
    <property type="match status" value="2"/>
</dbReference>
<keyword evidence="3" id="KW-0472">Membrane</keyword>
<sequence length="461" mass="47925">MESETRDKAYRLVTYAASTFSVAAILSICISFPMVYNYVQHVQSMAREDLLNCKVSAKDILVEIQHRHSMPANESLSLARTMVKRQAVVPCKGGCYLGCCLPGLPGPPGLPGRNGNPGVPGMPGQPGFPGLPPLELCVETTPPPCDVCPQGPPGQPGPDGLPGNPGPPGPPGIDGKHGMPGAHGPPGPPGAPGEPGGDGEPGDPGIPAISIPSTPGDPGPSGDAGTPGLPGPPGGAGERGEPGFDGMKGPPGPPGEAGPDGPAGKPGPPGPEGPPGEKGICPKYCALDGGVFFSDALAQKMGAEILKDPIGKQAGYLCRAMGILRIDVNVQRGQLEELRELCSQLTEVCPVLNFCFPLALGDRISVIIHVCHRRTIEHVLLQALVDKQSIKSVLKLCRRLDSLLQPVSKQDNEVSEHKDVPMNSIHKTSSEIVISPAYSEGRILRSGKKLRSIEVSSRKRK</sequence>
<dbReference type="GO" id="GO:0042302">
    <property type="term" value="F:structural constituent of cuticle"/>
    <property type="evidence" value="ECO:0007669"/>
    <property type="project" value="InterPro"/>
</dbReference>
<reference evidence="5" key="1">
    <citation type="journal article" date="2014" name="Nat. Genet.">
        <title>Genome and transcriptome of the porcine whipworm Trichuris suis.</title>
        <authorList>
            <person name="Jex A.R."/>
            <person name="Nejsum P."/>
            <person name="Schwarz E.M."/>
            <person name="Hu L."/>
            <person name="Young N.D."/>
            <person name="Hall R.S."/>
            <person name="Korhonen P.K."/>
            <person name="Liao S."/>
            <person name="Thamsborg S."/>
            <person name="Xia J."/>
            <person name="Xu P."/>
            <person name="Wang S."/>
            <person name="Scheerlinck J.P."/>
            <person name="Hofmann A."/>
            <person name="Sternberg P.W."/>
            <person name="Wang J."/>
            <person name="Gasser R.B."/>
        </authorList>
    </citation>
    <scope>NUCLEOTIDE SEQUENCE [LARGE SCALE GENOMIC DNA]</scope>
    <source>
        <strain evidence="5">DCEP-RM93F</strain>
    </source>
</reference>
<evidence type="ECO:0000313" key="5">
    <source>
        <dbReference type="EMBL" id="KFD65161.1"/>
    </source>
</evidence>
<dbReference type="Pfam" id="PF01484">
    <property type="entry name" value="Col_cuticle_N"/>
    <property type="match status" value="1"/>
</dbReference>
<dbReference type="PANTHER" id="PTHR24637:SF377">
    <property type="entry name" value="COLLAGEN TYPE IX ALPHA 1 CHAIN"/>
    <property type="match status" value="1"/>
</dbReference>
<evidence type="ECO:0000259" key="4">
    <source>
        <dbReference type="SMART" id="SM01088"/>
    </source>
</evidence>
<feature type="non-terminal residue" evidence="5">
    <location>
        <position position="461"/>
    </location>
</feature>
<feature type="compositionally biased region" description="Pro residues" evidence="2">
    <location>
        <begin position="265"/>
        <end position="274"/>
    </location>
</feature>
<gene>
    <name evidence="5" type="ORF">M514_22636</name>
</gene>
<feature type="compositionally biased region" description="Low complexity" evidence="2">
    <location>
        <begin position="212"/>
        <end position="227"/>
    </location>
</feature>
<evidence type="ECO:0000256" key="2">
    <source>
        <dbReference type="SAM" id="MobiDB-lite"/>
    </source>
</evidence>
<keyword evidence="1" id="KW-0677">Repeat</keyword>
<feature type="transmembrane region" description="Helical" evidence="3">
    <location>
        <begin position="12"/>
        <end position="36"/>
    </location>
</feature>
<dbReference type="InterPro" id="IPR008160">
    <property type="entry name" value="Collagen"/>
</dbReference>
<protein>
    <recommendedName>
        <fullName evidence="4">Nematode cuticle collagen N-terminal domain-containing protein</fullName>
    </recommendedName>
</protein>
<keyword evidence="3" id="KW-1133">Transmembrane helix</keyword>
<feature type="compositionally biased region" description="Pro residues" evidence="2">
    <location>
        <begin position="183"/>
        <end position="192"/>
    </location>
</feature>
<evidence type="ECO:0000256" key="3">
    <source>
        <dbReference type="SAM" id="Phobius"/>
    </source>
</evidence>
<dbReference type="EMBL" id="KL367543">
    <property type="protein sequence ID" value="KFD65161.1"/>
    <property type="molecule type" value="Genomic_DNA"/>
</dbReference>
<organism evidence="5">
    <name type="scientific">Trichuris suis</name>
    <name type="common">pig whipworm</name>
    <dbReference type="NCBI Taxonomy" id="68888"/>
    <lineage>
        <taxon>Eukaryota</taxon>
        <taxon>Metazoa</taxon>
        <taxon>Ecdysozoa</taxon>
        <taxon>Nematoda</taxon>
        <taxon>Enoplea</taxon>
        <taxon>Dorylaimia</taxon>
        <taxon>Trichinellida</taxon>
        <taxon>Trichuridae</taxon>
        <taxon>Trichuris</taxon>
    </lineage>
</organism>
<evidence type="ECO:0000256" key="1">
    <source>
        <dbReference type="ARBA" id="ARBA00022737"/>
    </source>
</evidence>
<name>A0A085N6R5_9BILA</name>
<dbReference type="AlphaFoldDB" id="A0A085N6R5"/>
<dbReference type="PANTHER" id="PTHR24637">
    <property type="entry name" value="COLLAGEN"/>
    <property type="match status" value="1"/>
</dbReference>
<dbReference type="InterPro" id="IPR002486">
    <property type="entry name" value="Col_cuticle_N"/>
</dbReference>
<keyword evidence="3" id="KW-0812">Transmembrane</keyword>
<feature type="compositionally biased region" description="Pro residues" evidence="2">
    <location>
        <begin position="146"/>
        <end position="156"/>
    </location>
</feature>
<accession>A0A085N6R5</accession>
<dbReference type="SMART" id="SM01088">
    <property type="entry name" value="Col_cuticle_N"/>
    <property type="match status" value="1"/>
</dbReference>
<feature type="region of interest" description="Disordered" evidence="2">
    <location>
        <begin position="146"/>
        <end position="277"/>
    </location>
</feature>
<feature type="domain" description="Nematode cuticle collagen N-terminal" evidence="4">
    <location>
        <begin position="12"/>
        <end position="64"/>
    </location>
</feature>
<proteinExistence type="predicted"/>